<name>A0A9P6W4T3_MAUEX</name>
<dbReference type="Proteomes" id="UP000750334">
    <property type="component" value="Unassembled WGS sequence"/>
</dbReference>
<feature type="region of interest" description="Disordered" evidence="1">
    <location>
        <begin position="1"/>
        <end position="42"/>
    </location>
</feature>
<feature type="compositionally biased region" description="Polar residues" evidence="1">
    <location>
        <begin position="174"/>
        <end position="187"/>
    </location>
</feature>
<dbReference type="AlphaFoldDB" id="A0A9P6W4T3"/>
<reference evidence="2 3" key="1">
    <citation type="submission" date="2020-11" db="EMBL/GenBank/DDBJ databases">
        <title>Kefir isolates.</title>
        <authorList>
            <person name="Marcisauskas S."/>
            <person name="Kim Y."/>
            <person name="Blasche S."/>
        </authorList>
    </citation>
    <scope>NUCLEOTIDE SEQUENCE [LARGE SCALE GENOMIC DNA]</scope>
    <source>
        <strain evidence="2 3">OG2</strain>
    </source>
</reference>
<accession>A0A9P6W4T3</accession>
<proteinExistence type="predicted"/>
<dbReference type="OrthoDB" id="4035738at2759"/>
<evidence type="ECO:0000313" key="2">
    <source>
        <dbReference type="EMBL" id="KAG0663944.1"/>
    </source>
</evidence>
<gene>
    <name evidence="2" type="ORF">C6P45_000729</name>
</gene>
<evidence type="ECO:0000256" key="1">
    <source>
        <dbReference type="SAM" id="MobiDB-lite"/>
    </source>
</evidence>
<keyword evidence="3" id="KW-1185">Reference proteome</keyword>
<protein>
    <submittedName>
        <fullName evidence="2">Uncharacterized protein</fullName>
    </submittedName>
</protein>
<dbReference type="EMBL" id="PUHR01000126">
    <property type="protein sequence ID" value="KAG0663944.1"/>
    <property type="molecule type" value="Genomic_DNA"/>
</dbReference>
<feature type="region of interest" description="Disordered" evidence="1">
    <location>
        <begin position="166"/>
        <end position="192"/>
    </location>
</feature>
<sequence>MEKTNSQTDTEFDDISSFSSVDSYKPEPFTGTEDGVKNNAEMSKLIKNDTVITGNEHTHGTDQNFSTIEKTKSRDHSDVHSKVSNTTLKKLDSNAVERVVTHNALNDNSETVESLKAKNHELETAALPDINSPLSNASGGNQFPEEYGIETNTGLVKMKTIETLKREKTKESSSSDNTAAQNATNAKIETAVERNRKDIEKYQKHKHEKGVKGFFHRIFD</sequence>
<evidence type="ECO:0000313" key="3">
    <source>
        <dbReference type="Proteomes" id="UP000750334"/>
    </source>
</evidence>
<comment type="caution">
    <text evidence="2">The sequence shown here is derived from an EMBL/GenBank/DDBJ whole genome shotgun (WGS) entry which is preliminary data.</text>
</comment>
<organism evidence="2 3">
    <name type="scientific">Maudiozyma exigua</name>
    <name type="common">Yeast</name>
    <name type="synonym">Kazachstania exigua</name>
    <dbReference type="NCBI Taxonomy" id="34358"/>
    <lineage>
        <taxon>Eukaryota</taxon>
        <taxon>Fungi</taxon>
        <taxon>Dikarya</taxon>
        <taxon>Ascomycota</taxon>
        <taxon>Saccharomycotina</taxon>
        <taxon>Saccharomycetes</taxon>
        <taxon>Saccharomycetales</taxon>
        <taxon>Saccharomycetaceae</taxon>
        <taxon>Maudiozyma</taxon>
    </lineage>
</organism>